<evidence type="ECO:0000313" key="1">
    <source>
        <dbReference type="EMBL" id="TNN28677.1"/>
    </source>
</evidence>
<reference evidence="1 2" key="1">
    <citation type="submission" date="2019-03" db="EMBL/GenBank/DDBJ databases">
        <title>First draft genome of Liparis tanakae, snailfish: a comprehensive survey of snailfish specific genes.</title>
        <authorList>
            <person name="Kim W."/>
            <person name="Song I."/>
            <person name="Jeong J.-H."/>
            <person name="Kim D."/>
            <person name="Kim S."/>
            <person name="Ryu S."/>
            <person name="Song J.Y."/>
            <person name="Lee S.K."/>
        </authorList>
    </citation>
    <scope>NUCLEOTIDE SEQUENCE [LARGE SCALE GENOMIC DNA]</scope>
    <source>
        <tissue evidence="1">Muscle</tissue>
    </source>
</reference>
<sequence>MLGFLLPLYLICYRRTLDREQQRKEDNAKIYVKLNGSDIPEAYEARDDSDFPADIPGTLPLHVWFESVNTALGHRVALQMTITCPRDTSAPPRVA</sequence>
<organism evidence="1 2">
    <name type="scientific">Liparis tanakae</name>
    <name type="common">Tanaka's snailfish</name>
    <dbReference type="NCBI Taxonomy" id="230148"/>
    <lineage>
        <taxon>Eukaryota</taxon>
        <taxon>Metazoa</taxon>
        <taxon>Chordata</taxon>
        <taxon>Craniata</taxon>
        <taxon>Vertebrata</taxon>
        <taxon>Euteleostomi</taxon>
        <taxon>Actinopterygii</taxon>
        <taxon>Neopterygii</taxon>
        <taxon>Teleostei</taxon>
        <taxon>Neoteleostei</taxon>
        <taxon>Acanthomorphata</taxon>
        <taxon>Eupercaria</taxon>
        <taxon>Perciformes</taxon>
        <taxon>Cottioidei</taxon>
        <taxon>Cottales</taxon>
        <taxon>Liparidae</taxon>
        <taxon>Liparis</taxon>
    </lineage>
</organism>
<dbReference type="AlphaFoldDB" id="A0A4Z2EIA4"/>
<name>A0A4Z2EIA4_9TELE</name>
<gene>
    <name evidence="1" type="primary">SLC43A2_2</name>
    <name evidence="1" type="ORF">EYF80_061174</name>
</gene>
<comment type="caution">
    <text evidence="1">The sequence shown here is derived from an EMBL/GenBank/DDBJ whole genome shotgun (WGS) entry which is preliminary data.</text>
</comment>
<dbReference type="OrthoDB" id="8789817at2759"/>
<accession>A0A4Z2EIA4</accession>
<dbReference type="EMBL" id="SRLO01006602">
    <property type="protein sequence ID" value="TNN28677.1"/>
    <property type="molecule type" value="Genomic_DNA"/>
</dbReference>
<proteinExistence type="predicted"/>
<keyword evidence="2" id="KW-1185">Reference proteome</keyword>
<protein>
    <submittedName>
        <fullName evidence="1">Large neutral amino acids transporter small subunit 4</fullName>
    </submittedName>
</protein>
<dbReference type="Proteomes" id="UP000314294">
    <property type="component" value="Unassembled WGS sequence"/>
</dbReference>
<evidence type="ECO:0000313" key="2">
    <source>
        <dbReference type="Proteomes" id="UP000314294"/>
    </source>
</evidence>